<evidence type="ECO:0000259" key="2">
    <source>
        <dbReference type="Pfam" id="PF00144"/>
    </source>
</evidence>
<dbReference type="AlphaFoldDB" id="A0A7E4VKI4"/>
<evidence type="ECO:0000256" key="1">
    <source>
        <dbReference type="SAM" id="MobiDB-lite"/>
    </source>
</evidence>
<evidence type="ECO:0000313" key="4">
    <source>
        <dbReference type="WBParaSite" id="Pan_g21647.t1"/>
    </source>
</evidence>
<feature type="region of interest" description="Disordered" evidence="1">
    <location>
        <begin position="1"/>
        <end position="28"/>
    </location>
</feature>
<protein>
    <submittedName>
        <fullName evidence="4">Beta-lactamase domain-containing protein</fullName>
    </submittedName>
</protein>
<dbReference type="Pfam" id="PF00144">
    <property type="entry name" value="Beta-lactamase"/>
    <property type="match status" value="1"/>
</dbReference>
<dbReference type="PANTHER" id="PTHR46825:SF13">
    <property type="entry name" value="BETA-LACTAMASE-RELATED DOMAIN-CONTAINING PROTEIN"/>
    <property type="match status" value="1"/>
</dbReference>
<feature type="domain" description="Beta-lactamase-related" evidence="2">
    <location>
        <begin position="439"/>
        <end position="769"/>
    </location>
</feature>
<dbReference type="PANTHER" id="PTHR46825">
    <property type="entry name" value="D-ALANYL-D-ALANINE-CARBOXYPEPTIDASE/ENDOPEPTIDASE AMPH"/>
    <property type="match status" value="1"/>
</dbReference>
<dbReference type="InterPro" id="IPR012338">
    <property type="entry name" value="Beta-lactam/transpept-like"/>
</dbReference>
<reference evidence="3" key="1">
    <citation type="journal article" date="2013" name="Genetics">
        <title>The draft genome and transcriptome of Panagrellus redivivus are shaped by the harsh demands of a free-living lifestyle.</title>
        <authorList>
            <person name="Srinivasan J."/>
            <person name="Dillman A.R."/>
            <person name="Macchietto M.G."/>
            <person name="Heikkinen L."/>
            <person name="Lakso M."/>
            <person name="Fracchia K.M."/>
            <person name="Antoshechkin I."/>
            <person name="Mortazavi A."/>
            <person name="Wong G."/>
            <person name="Sternberg P.W."/>
        </authorList>
    </citation>
    <scope>NUCLEOTIDE SEQUENCE [LARGE SCALE GENOMIC DNA]</scope>
    <source>
        <strain evidence="3">MT8872</strain>
    </source>
</reference>
<dbReference type="Gene3D" id="3.40.710.10">
    <property type="entry name" value="DD-peptidase/beta-lactamase superfamily"/>
    <property type="match status" value="1"/>
</dbReference>
<dbReference type="InterPro" id="IPR001466">
    <property type="entry name" value="Beta-lactam-related"/>
</dbReference>
<accession>A0A7E4VKI4</accession>
<dbReference type="WBParaSite" id="Pan_g21647.t1">
    <property type="protein sequence ID" value="Pan_g21647.t1"/>
    <property type="gene ID" value="Pan_g21647"/>
</dbReference>
<sequence length="792" mass="89929">MVTSPKGGVTSTSPSSCSMRQKGGCLTTPSTALSRRSLRRLAILPLLWMLQYTYVEGVPDPKMKDPTMGMMIPNIGYRDLIAYMPNVNSISNAYSMPPNPPTVTPPPTTLLPTTPPPPPPQMSQFQMFEPAPLRDELQVVHPPAPNEQEWVLAAGNESAIDNVLAISLVYGGRLVSMGYYYRYQQIYYYAIMHKYEGPVFIKPNPYTYAELVKVAKENEELNLGLTQLCGQDNGRGEVTFSTYWERIPGVSHRIWFPGTPEADVQRRLMEREGFRLTSLCGYSVSNRAQYVGVWMKPALSKHPYEAYYGLSLSECIAKDKYLSSKGYVATQFRVFVNGRNTLCTGIWEYIPGKYHSIEVSDSLPKMYRRVHRADILPRQVSHFFDGENTLKYVVLWSNINSNRYPNPPEVWADSKAIPVTYLKGAPELLSDDQLDFITKRVDHFMRDLDIPGLSVAISKKEQLKFAAGFGYANVRKKDPVTPHHQFRVGSVSKPVTAAAILILVEQEQIDLDDKVFGRNGLFGMEFTKTRSYGKYITDITVRHLLEHTAGGWNNLESDAAWLEPQLSTKELIQYVLENVPLTEKPGTKWIYSNFGYQLLGYIIEKKSSMSYEEFVKKHIWDEVGVSEIQVARPTLGEKARREVLYYMSGNKVGFNPYEMLAPERIGPWGGWIASPIELLQFMSHFDGFDTRKDILSRESIEEWALATKASNDTYGLGWSLNIMGFNGWQHDGRMPGSAAMLVRLDNGLEMAVVVNKEYSERDFFHELGYILHHIGNNCDWWNDKSDLFLHSA</sequence>
<dbReference type="Proteomes" id="UP000492821">
    <property type="component" value="Unassembled WGS sequence"/>
</dbReference>
<organism evidence="3 4">
    <name type="scientific">Panagrellus redivivus</name>
    <name type="common">Microworm</name>
    <dbReference type="NCBI Taxonomy" id="6233"/>
    <lineage>
        <taxon>Eukaryota</taxon>
        <taxon>Metazoa</taxon>
        <taxon>Ecdysozoa</taxon>
        <taxon>Nematoda</taxon>
        <taxon>Chromadorea</taxon>
        <taxon>Rhabditida</taxon>
        <taxon>Tylenchina</taxon>
        <taxon>Panagrolaimomorpha</taxon>
        <taxon>Panagrolaimoidea</taxon>
        <taxon>Panagrolaimidae</taxon>
        <taxon>Panagrellus</taxon>
    </lineage>
</organism>
<dbReference type="InterPro" id="IPR049511">
    <property type="entry name" value="PGH-like_rpt"/>
</dbReference>
<dbReference type="InterPro" id="IPR050491">
    <property type="entry name" value="AmpC-like"/>
</dbReference>
<feature type="compositionally biased region" description="Polar residues" evidence="1">
    <location>
        <begin position="1"/>
        <end position="19"/>
    </location>
</feature>
<name>A0A7E4VKI4_PANRE</name>
<reference evidence="4" key="2">
    <citation type="submission" date="2020-10" db="UniProtKB">
        <authorList>
            <consortium name="WormBaseParasite"/>
        </authorList>
    </citation>
    <scope>IDENTIFICATION</scope>
</reference>
<dbReference type="SUPFAM" id="SSF56601">
    <property type="entry name" value="beta-lactamase/transpeptidase-like"/>
    <property type="match status" value="1"/>
</dbReference>
<keyword evidence="3" id="KW-1185">Reference proteome</keyword>
<dbReference type="Pfam" id="PF17660">
    <property type="entry name" value="BTRD1"/>
    <property type="match status" value="2"/>
</dbReference>
<evidence type="ECO:0000313" key="3">
    <source>
        <dbReference type="Proteomes" id="UP000492821"/>
    </source>
</evidence>
<proteinExistence type="predicted"/>